<dbReference type="PANTHER" id="PTHR23138:SF141">
    <property type="entry name" value="NUCLEAR PORE COMPLEX PROTEIN NUP50"/>
    <property type="match status" value="1"/>
</dbReference>
<evidence type="ECO:0000256" key="2">
    <source>
        <dbReference type="ARBA" id="ARBA00022816"/>
    </source>
</evidence>
<dbReference type="Proteomes" id="UP001055439">
    <property type="component" value="Chromosome 10"/>
</dbReference>
<evidence type="ECO:0000313" key="7">
    <source>
        <dbReference type="Proteomes" id="UP001055439"/>
    </source>
</evidence>
<dbReference type="GO" id="GO:0051028">
    <property type="term" value="P:mRNA transport"/>
    <property type="evidence" value="ECO:0007669"/>
    <property type="project" value="UniProtKB-KW"/>
</dbReference>
<feature type="region of interest" description="Disordered" evidence="5">
    <location>
        <begin position="153"/>
        <end position="174"/>
    </location>
</feature>
<keyword evidence="7" id="KW-1185">Reference proteome</keyword>
<sequence length="596" mass="65211">MMKRGAKRAALTSDPSADAGLQSKRVMDAPSFGVHRVESSHQHLMAGPTLDPQRAESAHQHVRALNSQFASWVQLQLQSHPDELWEDGVSDYLSHASRIMENFKDVVDWLRAKSAKQKSVSIAGSTTDENNSVDVFENNKKLMHSNISNGFAKQQTTASMPSLQKSSPQSSGLFSFSQKPDFAGSSSSQKSLFTVSESNKATDVTNGVVKQMTPASFPSFHDLGSQSSGLFSFSQKPAFSGMQGDATKAEVSGDVDDEASLSCMPRHVNDFANCSGLALIVDFHVLHVDITAFGIGKDPNLTGRRIETKKIKKNGNSDVFMKALIVDFHVLHVDITAFGIEDDQKKPSSPSLEKAEEKGIVVVHEAKCKVYVKPDDPADKAWKDMGVGHLSIKCKEGAEKATKDSRPTIVIRNDVGKILVNALIYHGIKMNIQKNTIASIFHTAGGGHGAGADSKDIVARTYLLRSAKRQRFSTKNQIQMIEISELMGISSSGKDRYFCVEHCNAFGRQPKEGVHQSVVDRIHHGHTNQLAPSLFIHSLSPACPHRSSGLLRRERRLHQQGRSSVDASHGEQEPGSEHQLNLQRTLVTLKPSHASR</sequence>
<evidence type="ECO:0000256" key="5">
    <source>
        <dbReference type="SAM" id="MobiDB-lite"/>
    </source>
</evidence>
<dbReference type="InterPro" id="IPR011993">
    <property type="entry name" value="PH-like_dom_sf"/>
</dbReference>
<protein>
    <submittedName>
        <fullName evidence="6">RanBP1 domain containing protein</fullName>
    </submittedName>
</protein>
<organism evidence="6 7">
    <name type="scientific">Musa troglodytarum</name>
    <name type="common">fe'i banana</name>
    <dbReference type="NCBI Taxonomy" id="320322"/>
    <lineage>
        <taxon>Eukaryota</taxon>
        <taxon>Viridiplantae</taxon>
        <taxon>Streptophyta</taxon>
        <taxon>Embryophyta</taxon>
        <taxon>Tracheophyta</taxon>
        <taxon>Spermatophyta</taxon>
        <taxon>Magnoliopsida</taxon>
        <taxon>Liliopsida</taxon>
        <taxon>Zingiberales</taxon>
        <taxon>Musaceae</taxon>
        <taxon>Musa</taxon>
    </lineage>
</organism>
<evidence type="ECO:0000256" key="1">
    <source>
        <dbReference type="ARBA" id="ARBA00004567"/>
    </source>
</evidence>
<name>A0A9E7EP37_9LILI</name>
<dbReference type="OrthoDB" id="185618at2759"/>
<evidence type="ECO:0000256" key="4">
    <source>
        <dbReference type="ARBA" id="ARBA00023132"/>
    </source>
</evidence>
<keyword evidence="3" id="KW-0811">Translocation</keyword>
<dbReference type="InterPro" id="IPR045255">
    <property type="entry name" value="RanBP1-like"/>
</dbReference>
<keyword evidence="2" id="KW-0813">Transport</keyword>
<dbReference type="GO" id="GO:0005643">
    <property type="term" value="C:nuclear pore"/>
    <property type="evidence" value="ECO:0007669"/>
    <property type="project" value="UniProtKB-SubCell"/>
</dbReference>
<keyword evidence="2" id="KW-0509">mRNA transport</keyword>
<feature type="compositionally biased region" description="Polar residues" evidence="5">
    <location>
        <begin position="153"/>
        <end position="165"/>
    </location>
</feature>
<keyword evidence="4" id="KW-0906">Nuclear pore complex</keyword>
<evidence type="ECO:0000313" key="6">
    <source>
        <dbReference type="EMBL" id="URD80150.1"/>
    </source>
</evidence>
<feature type="region of interest" description="Disordered" evidence="5">
    <location>
        <begin position="1"/>
        <end position="23"/>
    </location>
</feature>
<feature type="region of interest" description="Disordered" evidence="5">
    <location>
        <begin position="557"/>
        <end position="596"/>
    </location>
</feature>
<proteinExistence type="predicted"/>
<keyword evidence="4" id="KW-0539">Nucleus</keyword>
<dbReference type="Gene3D" id="2.30.29.30">
    <property type="entry name" value="Pleckstrin-homology domain (PH domain)/Phosphotyrosine-binding domain (PTB)"/>
    <property type="match status" value="1"/>
</dbReference>
<keyword evidence="4" id="KW-0653">Protein transport</keyword>
<dbReference type="PANTHER" id="PTHR23138">
    <property type="entry name" value="RAN BINDING PROTEIN"/>
    <property type="match status" value="1"/>
</dbReference>
<evidence type="ECO:0000256" key="3">
    <source>
        <dbReference type="ARBA" id="ARBA00023010"/>
    </source>
</evidence>
<dbReference type="EMBL" id="CP097503">
    <property type="protein sequence ID" value="URD80150.1"/>
    <property type="molecule type" value="Genomic_DNA"/>
</dbReference>
<comment type="subcellular location">
    <subcellularLocation>
        <location evidence="1">Nucleus</location>
        <location evidence="1">Nuclear pore complex</location>
    </subcellularLocation>
</comment>
<dbReference type="SUPFAM" id="SSF50729">
    <property type="entry name" value="PH domain-like"/>
    <property type="match status" value="1"/>
</dbReference>
<dbReference type="CDD" id="cd13170">
    <property type="entry name" value="RanBD_NUP50"/>
    <property type="match status" value="1"/>
</dbReference>
<accession>A0A9E7EP37</accession>
<reference evidence="6" key="1">
    <citation type="submission" date="2022-05" db="EMBL/GenBank/DDBJ databases">
        <title>The Musa troglodytarum L. genome provides insights into the mechanism of non-climacteric behaviour and enrichment of carotenoids.</title>
        <authorList>
            <person name="Wang J."/>
        </authorList>
    </citation>
    <scope>NUCLEOTIDE SEQUENCE</scope>
    <source>
        <tissue evidence="6">Leaf</tissue>
    </source>
</reference>
<gene>
    <name evidence="6" type="ORF">MUK42_02665</name>
</gene>
<dbReference type="GO" id="GO:0015031">
    <property type="term" value="P:protein transport"/>
    <property type="evidence" value="ECO:0007669"/>
    <property type="project" value="UniProtKB-KW"/>
</dbReference>
<dbReference type="AlphaFoldDB" id="A0A9E7EP37"/>